<evidence type="ECO:0000259" key="7">
    <source>
        <dbReference type="PROSITE" id="PS50850"/>
    </source>
</evidence>
<feature type="transmembrane region" description="Helical" evidence="6">
    <location>
        <begin position="225"/>
        <end position="243"/>
    </location>
</feature>
<dbReference type="EMBL" id="JBHUKR010000004">
    <property type="protein sequence ID" value="MFD2415446.1"/>
    <property type="molecule type" value="Genomic_DNA"/>
</dbReference>
<keyword evidence="3 6" id="KW-0812">Transmembrane</keyword>
<dbReference type="PANTHER" id="PTHR42718:SF9">
    <property type="entry name" value="MAJOR FACILITATOR SUPERFAMILY MULTIDRUG TRANSPORTER MFSC"/>
    <property type="match status" value="1"/>
</dbReference>
<evidence type="ECO:0000256" key="1">
    <source>
        <dbReference type="ARBA" id="ARBA00004651"/>
    </source>
</evidence>
<keyword evidence="9" id="KW-1185">Reference proteome</keyword>
<dbReference type="Proteomes" id="UP001597417">
    <property type="component" value="Unassembled WGS sequence"/>
</dbReference>
<feature type="transmembrane region" description="Helical" evidence="6">
    <location>
        <begin position="354"/>
        <end position="378"/>
    </location>
</feature>
<organism evidence="8 9">
    <name type="scientific">Amycolatopsis pigmentata</name>
    <dbReference type="NCBI Taxonomy" id="450801"/>
    <lineage>
        <taxon>Bacteria</taxon>
        <taxon>Bacillati</taxon>
        <taxon>Actinomycetota</taxon>
        <taxon>Actinomycetes</taxon>
        <taxon>Pseudonocardiales</taxon>
        <taxon>Pseudonocardiaceae</taxon>
        <taxon>Amycolatopsis</taxon>
    </lineage>
</organism>
<feature type="transmembrane region" description="Helical" evidence="6">
    <location>
        <begin position="135"/>
        <end position="155"/>
    </location>
</feature>
<dbReference type="Pfam" id="PF07690">
    <property type="entry name" value="MFS_1"/>
    <property type="match status" value="1"/>
</dbReference>
<evidence type="ECO:0000256" key="4">
    <source>
        <dbReference type="ARBA" id="ARBA00022989"/>
    </source>
</evidence>
<dbReference type="InterPro" id="IPR011701">
    <property type="entry name" value="MFS"/>
</dbReference>
<keyword evidence="2" id="KW-0813">Transport</keyword>
<evidence type="ECO:0000256" key="2">
    <source>
        <dbReference type="ARBA" id="ARBA00022448"/>
    </source>
</evidence>
<evidence type="ECO:0000256" key="5">
    <source>
        <dbReference type="ARBA" id="ARBA00023136"/>
    </source>
</evidence>
<feature type="transmembrane region" description="Helical" evidence="6">
    <location>
        <begin position="45"/>
        <end position="64"/>
    </location>
</feature>
<dbReference type="PROSITE" id="PS50850">
    <property type="entry name" value="MFS"/>
    <property type="match status" value="1"/>
</dbReference>
<feature type="domain" description="Major facilitator superfamily (MFS) profile" evidence="7">
    <location>
        <begin position="7"/>
        <end position="444"/>
    </location>
</feature>
<feature type="transmembrane region" description="Helical" evidence="6">
    <location>
        <begin position="327"/>
        <end position="348"/>
    </location>
</feature>
<sequence>MTHSRASFVAACLGAFVVYLDVSVVNVATTAIGRDLGGDLVTLEWVVNGYTLSFGALLLTGGTLSDTTGARRMFRLGMVVFTLSSLGCALAPAQPILILSRIAQGVGGALAVPATLSVVRAAFPDEHARARAVGLWAALGGSLALAVGPVVGGVLVEHLGWRAIFLVNVPLGGTALTLARTGSGTPEGVARRRLDLPGQALAVAGLAALTAGLVEAGTLGWSATPVVGCLATFALSLVAFLLVERRSAAPMLPPNLFRRTGFSAATAAGTLVNFAFYGLIFALSLFFQHAWALSPATTGLAFLPLTASLGVSNLASARLSTRRDTRTVIVAGCAAAIMGCGGSAAVAGHHSYPAILLPLLVAGAGIGLVVPAVTAAMLSAAGPTQAGIAAGAFNTLRQVGGLVGVAVMGLLGGTGETLGSIQACLLAAAVALAAAGATSALRSR</sequence>
<gene>
    <name evidence="8" type="ORF">ACFSXZ_03795</name>
</gene>
<accession>A0ABW5FRW0</accession>
<evidence type="ECO:0000313" key="8">
    <source>
        <dbReference type="EMBL" id="MFD2415446.1"/>
    </source>
</evidence>
<feature type="transmembrane region" description="Helical" evidence="6">
    <location>
        <begin position="7"/>
        <end position="33"/>
    </location>
</feature>
<dbReference type="Gene3D" id="1.20.1250.20">
    <property type="entry name" value="MFS general substrate transporter like domains"/>
    <property type="match status" value="1"/>
</dbReference>
<feature type="transmembrane region" description="Helical" evidence="6">
    <location>
        <begin position="200"/>
        <end position="219"/>
    </location>
</feature>
<evidence type="ECO:0000256" key="3">
    <source>
        <dbReference type="ARBA" id="ARBA00022692"/>
    </source>
</evidence>
<name>A0ABW5FRW0_9PSEU</name>
<dbReference type="SUPFAM" id="SSF103473">
    <property type="entry name" value="MFS general substrate transporter"/>
    <property type="match status" value="2"/>
</dbReference>
<feature type="transmembrane region" description="Helical" evidence="6">
    <location>
        <begin position="390"/>
        <end position="412"/>
    </location>
</feature>
<keyword evidence="4 6" id="KW-1133">Transmembrane helix</keyword>
<feature type="transmembrane region" description="Helical" evidence="6">
    <location>
        <begin position="102"/>
        <end position="123"/>
    </location>
</feature>
<dbReference type="PANTHER" id="PTHR42718">
    <property type="entry name" value="MAJOR FACILITATOR SUPERFAMILY MULTIDRUG TRANSPORTER MFSC"/>
    <property type="match status" value="1"/>
</dbReference>
<dbReference type="RefSeq" id="WP_378261246.1">
    <property type="nucleotide sequence ID" value="NZ_JBHUKR010000004.1"/>
</dbReference>
<feature type="transmembrane region" description="Helical" evidence="6">
    <location>
        <begin position="264"/>
        <end position="287"/>
    </location>
</feature>
<feature type="transmembrane region" description="Helical" evidence="6">
    <location>
        <begin position="293"/>
        <end position="315"/>
    </location>
</feature>
<dbReference type="Gene3D" id="1.20.1720.10">
    <property type="entry name" value="Multidrug resistance protein D"/>
    <property type="match status" value="1"/>
</dbReference>
<evidence type="ECO:0000256" key="6">
    <source>
        <dbReference type="SAM" id="Phobius"/>
    </source>
</evidence>
<feature type="transmembrane region" description="Helical" evidence="6">
    <location>
        <begin position="418"/>
        <end position="441"/>
    </location>
</feature>
<dbReference type="InterPro" id="IPR036259">
    <property type="entry name" value="MFS_trans_sf"/>
</dbReference>
<comment type="caution">
    <text evidence="8">The sequence shown here is derived from an EMBL/GenBank/DDBJ whole genome shotgun (WGS) entry which is preliminary data.</text>
</comment>
<feature type="transmembrane region" description="Helical" evidence="6">
    <location>
        <begin position="76"/>
        <end position="96"/>
    </location>
</feature>
<protein>
    <submittedName>
        <fullName evidence="8">MFS transporter</fullName>
    </submittedName>
</protein>
<dbReference type="InterPro" id="IPR020846">
    <property type="entry name" value="MFS_dom"/>
</dbReference>
<reference evidence="9" key="1">
    <citation type="journal article" date="2019" name="Int. J. Syst. Evol. Microbiol.">
        <title>The Global Catalogue of Microorganisms (GCM) 10K type strain sequencing project: providing services to taxonomists for standard genome sequencing and annotation.</title>
        <authorList>
            <consortium name="The Broad Institute Genomics Platform"/>
            <consortium name="The Broad Institute Genome Sequencing Center for Infectious Disease"/>
            <person name="Wu L."/>
            <person name="Ma J."/>
        </authorList>
    </citation>
    <scope>NUCLEOTIDE SEQUENCE [LARGE SCALE GENOMIC DNA]</scope>
    <source>
        <strain evidence="9">CGMCC 4.7645</strain>
    </source>
</reference>
<proteinExistence type="predicted"/>
<dbReference type="CDD" id="cd17321">
    <property type="entry name" value="MFS_MMR_MDR_like"/>
    <property type="match status" value="1"/>
</dbReference>
<comment type="subcellular location">
    <subcellularLocation>
        <location evidence="1">Cell membrane</location>
        <topology evidence="1">Multi-pass membrane protein</topology>
    </subcellularLocation>
</comment>
<keyword evidence="5 6" id="KW-0472">Membrane</keyword>
<evidence type="ECO:0000313" key="9">
    <source>
        <dbReference type="Proteomes" id="UP001597417"/>
    </source>
</evidence>
<feature type="transmembrane region" description="Helical" evidence="6">
    <location>
        <begin position="161"/>
        <end position="179"/>
    </location>
</feature>